<keyword evidence="4" id="KW-1185">Reference proteome</keyword>
<dbReference type="PROSITE" id="PS51318">
    <property type="entry name" value="TAT"/>
    <property type="match status" value="1"/>
</dbReference>
<dbReference type="RefSeq" id="WP_250142432.1">
    <property type="nucleotide sequence ID" value="NZ_JALIQP010000007.1"/>
</dbReference>
<reference evidence="3 4" key="1">
    <citation type="journal article" date="2019" name="Int. J. Syst. Evol. Microbiol.">
        <title>The Global Catalogue of Microorganisms (GCM) 10K type strain sequencing project: providing services to taxonomists for standard genome sequencing and annotation.</title>
        <authorList>
            <consortium name="The Broad Institute Genomics Platform"/>
            <consortium name="The Broad Institute Genome Sequencing Center for Infectious Disease"/>
            <person name="Wu L."/>
            <person name="Ma J."/>
        </authorList>
    </citation>
    <scope>NUCLEOTIDE SEQUENCE [LARGE SCALE GENOMIC DNA]</scope>
    <source>
        <strain evidence="3 4">WLHS5</strain>
    </source>
</reference>
<keyword evidence="2" id="KW-0812">Transmembrane</keyword>
<keyword evidence="2" id="KW-1133">Transmembrane helix</keyword>
<dbReference type="Proteomes" id="UP001595898">
    <property type="component" value="Unassembled WGS sequence"/>
</dbReference>
<evidence type="ECO:0000313" key="4">
    <source>
        <dbReference type="Proteomes" id="UP001595898"/>
    </source>
</evidence>
<proteinExistence type="predicted"/>
<dbReference type="InterPro" id="IPR006311">
    <property type="entry name" value="TAT_signal"/>
</dbReference>
<dbReference type="AlphaFoldDB" id="A0ABD5PIH4"/>
<feature type="transmembrane region" description="Helical" evidence="2">
    <location>
        <begin position="259"/>
        <end position="283"/>
    </location>
</feature>
<keyword evidence="1" id="KW-0175">Coiled coil</keyword>
<evidence type="ECO:0000256" key="1">
    <source>
        <dbReference type="SAM" id="Coils"/>
    </source>
</evidence>
<comment type="caution">
    <text evidence="3">The sequence shown here is derived from an EMBL/GenBank/DDBJ whole genome shotgun (WGS) entry which is preliminary data.</text>
</comment>
<sequence length="335" mass="34548">MSTGRRFLLFTVALVAILALGLGTATAAADVNCDSTGSTVVGSIDGEWTGGEEALYEGSTFELAYCTDGTTYTGDWLAAGAGFERDSPTADDDGTYTVTLTGNGTDSIAFADSVTLNEDQTDGLSVTVATAGSDTDALERVDDERVAEYLAARAALSNATAELGETTTAIEKGEAGLNAAESDLERLNDTYENMTEREAELTEYLLRRTESGNASGSYGALTAVGTDADGQRAETETAVDRYTDVAEAERSEAASSVRLAALGSLAGGLVVGGLVGVAVPLAAARRVEEAMKLSRNVSYDRKTALVPILVGIVLAIGGATLLVVVVGPDLLEVIR</sequence>
<gene>
    <name evidence="3" type="ORF">ACFO5R_00355</name>
</gene>
<protein>
    <submittedName>
        <fullName evidence="3">Uncharacterized protein</fullName>
    </submittedName>
</protein>
<feature type="transmembrane region" description="Helical" evidence="2">
    <location>
        <begin position="304"/>
        <end position="326"/>
    </location>
</feature>
<dbReference type="EMBL" id="JBHSFA010000001">
    <property type="protein sequence ID" value="MFC4540387.1"/>
    <property type="molecule type" value="Genomic_DNA"/>
</dbReference>
<name>A0ABD5PIH4_9EURY</name>
<organism evidence="3 4">
    <name type="scientific">Halosolutus amylolyticus</name>
    <dbReference type="NCBI Taxonomy" id="2932267"/>
    <lineage>
        <taxon>Archaea</taxon>
        <taxon>Methanobacteriati</taxon>
        <taxon>Methanobacteriota</taxon>
        <taxon>Stenosarchaea group</taxon>
        <taxon>Halobacteria</taxon>
        <taxon>Halobacteriales</taxon>
        <taxon>Natrialbaceae</taxon>
        <taxon>Halosolutus</taxon>
    </lineage>
</organism>
<evidence type="ECO:0000313" key="3">
    <source>
        <dbReference type="EMBL" id="MFC4540387.1"/>
    </source>
</evidence>
<keyword evidence="2" id="KW-0472">Membrane</keyword>
<accession>A0ABD5PIH4</accession>
<feature type="coiled-coil region" evidence="1">
    <location>
        <begin position="170"/>
        <end position="204"/>
    </location>
</feature>
<evidence type="ECO:0000256" key="2">
    <source>
        <dbReference type="SAM" id="Phobius"/>
    </source>
</evidence>